<feature type="chain" id="PRO_5029617416" description="G-protein coupled receptors family 3 profile domain-containing protein" evidence="11">
    <location>
        <begin position="23"/>
        <end position="957"/>
    </location>
</feature>
<evidence type="ECO:0000256" key="9">
    <source>
        <dbReference type="SAM" id="MobiDB-lite"/>
    </source>
</evidence>
<dbReference type="PROSITE" id="PS50259">
    <property type="entry name" value="G_PROTEIN_RECEP_F3_4"/>
    <property type="match status" value="1"/>
</dbReference>
<sequence>MEVSKMTNIFIILSLMIVLTTAEPEQWFIPVLLPKDNICVQKAIQLAFKDIGNGTIYGKDGKRNYTLNPEFHSLGRDIGKVVEVTNQIHSFSVTKQHLSPIPNIKRVTIGPPYPDQTALYGEFAQLLPTIQVAYNEIPEPHEESISLRVQTPPSIAGLIRTSRKFLEAMNWNKVVLVYDFSNSRYRHAVNTLEEHITQVHQNKSIKVVYKARIRSEATDIRVKSLLTLPHLDARIVFLMVSVPGARRVFCQAFHLELYKSSFTWILFEKLPNGWASEEYDPIDEETGERKREIDCTEEEILSVTRDYIYIVRGGLRRDDTVTANGKPASEFPQHFKNYVQDPILTCGDEIYYAYDSVWLSKILLQNAISYTVQDFQGRTFTFEDGFLYARGFIFIKKFTTDGFDELKMEGLTGLLSFKYETLFNRRVRKGLQSLFHHTHGQAPTWIGNFDNINQSLNLVPNAIEILFGNEGIPSDKARYFYIEYKFPEGYVIAIWTLAILGILLIICLAFMVSVCHPKNADQVHQTGLHWTDLIILFGCIICFISLIVYGLDTRFLTRDQYKNGCYGFLSTLSFGFSLTFGALFAKIWWKYKSFNAPSVQNGKREFSEWFMFILISFFVLVDVIVISSWAKASPFTYIVSNPTNRSLTFGTAIEEIVKCDGQYQAQFTIGLFCYKGVLLVFGVFLAWQTANRLHKKSSRSKSDSMAIFNTALVSIVGVVCVSLLEDTAHRHALYVILAICVILCTGSIAAVVFAPKISHILYPFGSDSSSQGSTDQENNKTSFTKFTLELRRRVTGKNGATKFPSVSSVATSQISISTATSSIDSRKNMIPGEYSTSADKDRQGSFLTETSSQPCSLVSYNPTFSSPHGSETILEVPGGEEDIIATHPTPKEGSSICSDDIKLQNEDMPQMSYRNQGFMDDGEQDNESLPQISYQNKGFTDDEEQVNGDVGVNEEMA</sequence>
<dbReference type="Pfam" id="PF00003">
    <property type="entry name" value="7tm_3"/>
    <property type="match status" value="1"/>
</dbReference>
<dbReference type="InterPro" id="IPR028082">
    <property type="entry name" value="Peripla_BP_I"/>
</dbReference>
<keyword evidence="14" id="KW-1185">Reference proteome</keyword>
<evidence type="ECO:0000259" key="12">
    <source>
        <dbReference type="PROSITE" id="PS50259"/>
    </source>
</evidence>
<feature type="transmembrane region" description="Helical" evidence="10">
    <location>
        <begin position="707"/>
        <end position="725"/>
    </location>
</feature>
<evidence type="ECO:0000256" key="11">
    <source>
        <dbReference type="SAM" id="SignalP"/>
    </source>
</evidence>
<feature type="transmembrane region" description="Helical" evidence="10">
    <location>
        <begin position="490"/>
        <end position="512"/>
    </location>
</feature>
<feature type="transmembrane region" description="Helical" evidence="10">
    <location>
        <begin position="731"/>
        <end position="754"/>
    </location>
</feature>
<keyword evidence="3 10" id="KW-1133">Transmembrane helix</keyword>
<keyword evidence="11" id="KW-0732">Signal</keyword>
<dbReference type="AlphaFoldDB" id="A0A7M5WT45"/>
<evidence type="ECO:0000256" key="3">
    <source>
        <dbReference type="ARBA" id="ARBA00022989"/>
    </source>
</evidence>
<name>A0A7M5WT45_9CNID</name>
<feature type="region of interest" description="Disordered" evidence="9">
    <location>
        <begin position="935"/>
        <end position="957"/>
    </location>
</feature>
<feature type="region of interest" description="Disordered" evidence="9">
    <location>
        <begin position="827"/>
        <end position="852"/>
    </location>
</feature>
<evidence type="ECO:0000256" key="7">
    <source>
        <dbReference type="ARBA" id="ARBA00023180"/>
    </source>
</evidence>
<protein>
    <recommendedName>
        <fullName evidence="12">G-protein coupled receptors family 3 profile domain-containing protein</fullName>
    </recommendedName>
</protein>
<evidence type="ECO:0000256" key="6">
    <source>
        <dbReference type="ARBA" id="ARBA00023170"/>
    </source>
</evidence>
<dbReference type="InterPro" id="IPR017978">
    <property type="entry name" value="GPCR_3_C"/>
</dbReference>
<feature type="signal peptide" evidence="11">
    <location>
        <begin position="1"/>
        <end position="22"/>
    </location>
</feature>
<dbReference type="Proteomes" id="UP000594262">
    <property type="component" value="Unplaced"/>
</dbReference>
<keyword evidence="6" id="KW-0675">Receptor</keyword>
<dbReference type="Gene3D" id="3.40.50.2300">
    <property type="match status" value="2"/>
</dbReference>
<evidence type="ECO:0000256" key="4">
    <source>
        <dbReference type="ARBA" id="ARBA00023040"/>
    </source>
</evidence>
<dbReference type="Pfam" id="PF01094">
    <property type="entry name" value="ANF_receptor"/>
    <property type="match status" value="1"/>
</dbReference>
<dbReference type="SUPFAM" id="SSF53822">
    <property type="entry name" value="Periplasmic binding protein-like I"/>
    <property type="match status" value="1"/>
</dbReference>
<keyword evidence="2 10" id="KW-0812">Transmembrane</keyword>
<evidence type="ECO:0000313" key="13">
    <source>
        <dbReference type="EnsemblMetazoa" id="CLYHEMP012739.1"/>
    </source>
</evidence>
<dbReference type="PRINTS" id="PR01176">
    <property type="entry name" value="GABABRECEPTR"/>
</dbReference>
<dbReference type="PANTHER" id="PTHR10519:SF20">
    <property type="entry name" value="G-PROTEIN COUPLED RECEPTOR 156-RELATED"/>
    <property type="match status" value="1"/>
</dbReference>
<keyword evidence="4" id="KW-0297">G-protein coupled receptor</keyword>
<dbReference type="GeneID" id="136800376"/>
<feature type="transmembrane region" description="Helical" evidence="10">
    <location>
        <begin position="609"/>
        <end position="630"/>
    </location>
</feature>
<dbReference type="RefSeq" id="XP_066913116.1">
    <property type="nucleotide sequence ID" value="XM_067057015.1"/>
</dbReference>
<organism evidence="13 14">
    <name type="scientific">Clytia hemisphaerica</name>
    <dbReference type="NCBI Taxonomy" id="252671"/>
    <lineage>
        <taxon>Eukaryota</taxon>
        <taxon>Metazoa</taxon>
        <taxon>Cnidaria</taxon>
        <taxon>Hydrozoa</taxon>
        <taxon>Hydroidolina</taxon>
        <taxon>Leptothecata</taxon>
        <taxon>Obeliida</taxon>
        <taxon>Clytiidae</taxon>
        <taxon>Clytia</taxon>
    </lineage>
</organism>
<evidence type="ECO:0000256" key="5">
    <source>
        <dbReference type="ARBA" id="ARBA00023136"/>
    </source>
</evidence>
<evidence type="ECO:0000256" key="10">
    <source>
        <dbReference type="SAM" id="Phobius"/>
    </source>
</evidence>
<evidence type="ECO:0000256" key="2">
    <source>
        <dbReference type="ARBA" id="ARBA00022692"/>
    </source>
</evidence>
<comment type="subcellular location">
    <subcellularLocation>
        <location evidence="1">Membrane</location>
        <topology evidence="1">Multi-pass membrane protein</topology>
    </subcellularLocation>
</comment>
<feature type="transmembrane region" description="Helical" evidence="10">
    <location>
        <begin position="533"/>
        <end position="551"/>
    </location>
</feature>
<dbReference type="OrthoDB" id="17569at2759"/>
<keyword evidence="7" id="KW-0325">Glycoprotein</keyword>
<keyword evidence="8" id="KW-0807">Transducer</keyword>
<accession>A0A7M5WT45</accession>
<dbReference type="InterPro" id="IPR002455">
    <property type="entry name" value="GPCR3_GABA-B"/>
</dbReference>
<dbReference type="GO" id="GO:0007214">
    <property type="term" value="P:gamma-aminobutyric acid signaling pathway"/>
    <property type="evidence" value="ECO:0007669"/>
    <property type="project" value="TreeGrafter"/>
</dbReference>
<keyword evidence="5 10" id="KW-0472">Membrane</keyword>
<feature type="transmembrane region" description="Helical" evidence="10">
    <location>
        <begin position="667"/>
        <end position="687"/>
    </location>
</feature>
<dbReference type="GO" id="GO:0004965">
    <property type="term" value="F:G protein-coupled GABA receptor activity"/>
    <property type="evidence" value="ECO:0007669"/>
    <property type="project" value="InterPro"/>
</dbReference>
<dbReference type="InterPro" id="IPR001828">
    <property type="entry name" value="ANF_lig-bd_rcpt"/>
</dbReference>
<evidence type="ECO:0000313" key="14">
    <source>
        <dbReference type="Proteomes" id="UP000594262"/>
    </source>
</evidence>
<proteinExistence type="predicted"/>
<dbReference type="PANTHER" id="PTHR10519">
    <property type="entry name" value="GABA-B RECEPTOR"/>
    <property type="match status" value="1"/>
</dbReference>
<dbReference type="EnsemblMetazoa" id="CLYHEMT012739.1">
    <property type="protein sequence ID" value="CLYHEMP012739.1"/>
    <property type="gene ID" value="CLYHEMG012739"/>
</dbReference>
<feature type="transmembrane region" description="Helical" evidence="10">
    <location>
        <begin position="566"/>
        <end position="589"/>
    </location>
</feature>
<dbReference type="GO" id="GO:0038039">
    <property type="term" value="C:G protein-coupled receptor heterodimeric complex"/>
    <property type="evidence" value="ECO:0007669"/>
    <property type="project" value="TreeGrafter"/>
</dbReference>
<feature type="domain" description="G-protein coupled receptors family 3 profile" evidence="12">
    <location>
        <begin position="539"/>
        <end position="762"/>
    </location>
</feature>
<reference evidence="13" key="1">
    <citation type="submission" date="2021-01" db="UniProtKB">
        <authorList>
            <consortium name="EnsemblMetazoa"/>
        </authorList>
    </citation>
    <scope>IDENTIFICATION</scope>
</reference>
<evidence type="ECO:0000256" key="8">
    <source>
        <dbReference type="ARBA" id="ARBA00023224"/>
    </source>
</evidence>
<evidence type="ECO:0000256" key="1">
    <source>
        <dbReference type="ARBA" id="ARBA00004141"/>
    </source>
</evidence>